<dbReference type="Gene3D" id="2.30.30.280">
    <property type="entry name" value="Adenine nucleotide alpha hydrolases-like domains"/>
    <property type="match status" value="1"/>
</dbReference>
<evidence type="ECO:0000256" key="4">
    <source>
        <dbReference type="ARBA" id="ARBA00022555"/>
    </source>
</evidence>
<dbReference type="InterPro" id="IPR014729">
    <property type="entry name" value="Rossmann-like_a/b/a_fold"/>
</dbReference>
<evidence type="ECO:0000313" key="14">
    <source>
        <dbReference type="Proteomes" id="UP000887577"/>
    </source>
</evidence>
<dbReference type="GO" id="GO:0061708">
    <property type="term" value="F:tRNA-5-taurinomethyluridine 2-sulfurtransferase"/>
    <property type="evidence" value="ECO:0007669"/>
    <property type="project" value="UniProtKB-EC"/>
</dbReference>
<evidence type="ECO:0000256" key="2">
    <source>
        <dbReference type="ARBA" id="ARBA00006191"/>
    </source>
</evidence>
<dbReference type="InterPro" id="IPR023382">
    <property type="entry name" value="MnmA-like_central_sf"/>
</dbReference>
<evidence type="ECO:0000256" key="1">
    <source>
        <dbReference type="ARBA" id="ARBA00003986"/>
    </source>
</evidence>
<dbReference type="EC" id="2.8.1.14" evidence="3"/>
<comment type="similarity">
    <text evidence="2">Belongs to the MnmA/TRMU family.</text>
</comment>
<name>A0A914Z6J0_9BILA</name>
<dbReference type="Proteomes" id="UP000887577">
    <property type="component" value="Unplaced"/>
</dbReference>
<dbReference type="Gene3D" id="3.40.50.620">
    <property type="entry name" value="HUPs"/>
    <property type="match status" value="1"/>
</dbReference>
<organism evidence="14 15">
    <name type="scientific">Panagrolaimus superbus</name>
    <dbReference type="NCBI Taxonomy" id="310955"/>
    <lineage>
        <taxon>Eukaryota</taxon>
        <taxon>Metazoa</taxon>
        <taxon>Ecdysozoa</taxon>
        <taxon>Nematoda</taxon>
        <taxon>Chromadorea</taxon>
        <taxon>Rhabditida</taxon>
        <taxon>Tylenchina</taxon>
        <taxon>Panagrolaimomorpha</taxon>
        <taxon>Panagrolaimoidea</taxon>
        <taxon>Panagrolaimidae</taxon>
        <taxon>Panagrolaimus</taxon>
    </lineage>
</organism>
<sequence>MTNWDHTEEEEENGAECSRTKDFADAERICRHLNIELHSVNFVKEYWNEVFLPLIESYKQGKAVVPDVGCNSMIKFGTFYKFAFENLKADAVATGHYARTSFGDFLESKIDNQKCRLIRAKDSIKDQTYFLANVSEDKLQNTMFPVGSLLKSQVQQIADQEGLNFLLNKKESMGICFVGKRKSFPQFLTKYIEPQNGDIILASSGKAIGNHSGVFNFTLGKRISVPIENYQSHDGLFVSKIDPINQIVYVCEGSQHPSLFARSFQISSPFWISSPTKENLEFALQRNQPLLECKLMNNLVIPKRPVRAAALGQMCVFYDGETCMGGGEIAKIISTLEF</sequence>
<keyword evidence="10" id="KW-1015">Disulfide bond</keyword>
<dbReference type="Pfam" id="PF03054">
    <property type="entry name" value="tRNA_Me_trans"/>
    <property type="match status" value="1"/>
</dbReference>
<keyword evidence="8" id="KW-0067">ATP-binding</keyword>
<dbReference type="SUPFAM" id="SSF52402">
    <property type="entry name" value="Adenine nucleotide alpha hydrolases-like"/>
    <property type="match status" value="1"/>
</dbReference>
<evidence type="ECO:0000256" key="6">
    <source>
        <dbReference type="ARBA" id="ARBA00022694"/>
    </source>
</evidence>
<dbReference type="PANTHER" id="PTHR11933:SF5">
    <property type="entry name" value="MITOCHONDRIAL TRNA-SPECIFIC 2-THIOURIDYLASE 1"/>
    <property type="match status" value="1"/>
</dbReference>
<dbReference type="WBParaSite" id="PSU_v2.g5866.t1">
    <property type="protein sequence ID" value="PSU_v2.g5866.t1"/>
    <property type="gene ID" value="PSU_v2.g5866"/>
</dbReference>
<evidence type="ECO:0000256" key="11">
    <source>
        <dbReference type="ARBA" id="ARBA00049564"/>
    </source>
</evidence>
<dbReference type="Pfam" id="PF20258">
    <property type="entry name" value="tRNA_Me_trans_C"/>
    <property type="match status" value="1"/>
</dbReference>
<comment type="function">
    <text evidence="1">Catalyzes the 2-thiolation of uridine at the wobble position (U34) of mitochondrial tRNA(Lys), tRNA(Glu) and tRNA(Gln). Required for the formation of 5-taurinomethyl-2-thiouridine (tm5s2U) of mitochondrial tRNA(Lys), tRNA(Glu), and tRNA(Gln) at the wobble position. ATP is required to activate the C2 atom of the wobble base.</text>
</comment>
<evidence type="ECO:0000313" key="15">
    <source>
        <dbReference type="WBParaSite" id="PSU_v2.g5866.t1"/>
    </source>
</evidence>
<dbReference type="Pfam" id="PF20259">
    <property type="entry name" value="tRNA_Me_trans_M"/>
    <property type="match status" value="1"/>
</dbReference>
<dbReference type="InterPro" id="IPR046885">
    <property type="entry name" value="MnmA-like_C"/>
</dbReference>
<dbReference type="Gene3D" id="2.40.30.10">
    <property type="entry name" value="Translation factors"/>
    <property type="match status" value="1"/>
</dbReference>
<dbReference type="AlphaFoldDB" id="A0A914Z6J0"/>
<evidence type="ECO:0000256" key="7">
    <source>
        <dbReference type="ARBA" id="ARBA00022741"/>
    </source>
</evidence>
<dbReference type="NCBIfam" id="TIGR00420">
    <property type="entry name" value="trmU"/>
    <property type="match status" value="1"/>
</dbReference>
<keyword evidence="5" id="KW-0808">Transferase</keyword>
<dbReference type="InterPro" id="IPR046884">
    <property type="entry name" value="MnmA-like_central"/>
</dbReference>
<evidence type="ECO:0000256" key="3">
    <source>
        <dbReference type="ARBA" id="ARBA00011953"/>
    </source>
</evidence>
<reference evidence="15" key="1">
    <citation type="submission" date="2022-11" db="UniProtKB">
        <authorList>
            <consortium name="WormBaseParasite"/>
        </authorList>
    </citation>
    <scope>IDENTIFICATION</scope>
</reference>
<dbReference type="PANTHER" id="PTHR11933">
    <property type="entry name" value="TRNA 5-METHYLAMINOMETHYL-2-THIOURIDYLATE -METHYLTRANSFERASE"/>
    <property type="match status" value="1"/>
</dbReference>
<dbReference type="GO" id="GO:0005524">
    <property type="term" value="F:ATP binding"/>
    <property type="evidence" value="ECO:0007669"/>
    <property type="project" value="UniProtKB-KW"/>
</dbReference>
<evidence type="ECO:0000256" key="5">
    <source>
        <dbReference type="ARBA" id="ARBA00022679"/>
    </source>
</evidence>
<dbReference type="GO" id="GO:0005739">
    <property type="term" value="C:mitochondrion"/>
    <property type="evidence" value="ECO:0007669"/>
    <property type="project" value="TreeGrafter"/>
</dbReference>
<feature type="domain" description="tRNA-specific 2-thiouridylase MnmA-like central" evidence="13">
    <location>
        <begin position="186"/>
        <end position="252"/>
    </location>
</feature>
<dbReference type="GO" id="GO:0002143">
    <property type="term" value="P:tRNA wobble position uridine thiolation"/>
    <property type="evidence" value="ECO:0007669"/>
    <property type="project" value="TreeGrafter"/>
</dbReference>
<comment type="catalytic activity">
    <reaction evidence="11">
        <text>5-taurinomethyluridine(34) in tRNA + S-sulfanyl-L-cysteinyl-[protein] + AH2 + ATP = 5-taurinomethyl-2-thiouridine(34) in tRNA + L-cysteinyl-[protein] + A + AMP + diphosphate + H(+)</text>
        <dbReference type="Rhea" id="RHEA:47040"/>
        <dbReference type="Rhea" id="RHEA-COMP:10131"/>
        <dbReference type="Rhea" id="RHEA-COMP:11726"/>
        <dbReference type="Rhea" id="RHEA-COMP:11732"/>
        <dbReference type="Rhea" id="RHEA-COMP:11733"/>
        <dbReference type="ChEBI" id="CHEBI:13193"/>
        <dbReference type="ChEBI" id="CHEBI:15378"/>
        <dbReference type="ChEBI" id="CHEBI:17499"/>
        <dbReference type="ChEBI" id="CHEBI:29950"/>
        <dbReference type="ChEBI" id="CHEBI:30616"/>
        <dbReference type="ChEBI" id="CHEBI:33019"/>
        <dbReference type="ChEBI" id="CHEBI:61963"/>
        <dbReference type="ChEBI" id="CHEBI:87171"/>
        <dbReference type="ChEBI" id="CHEBI:87172"/>
        <dbReference type="ChEBI" id="CHEBI:456215"/>
        <dbReference type="EC" id="2.8.1.14"/>
    </reaction>
</comment>
<keyword evidence="7" id="KW-0547">Nucleotide-binding</keyword>
<keyword evidence="9" id="KW-0694">RNA-binding</keyword>
<evidence type="ECO:0000259" key="12">
    <source>
        <dbReference type="Pfam" id="PF20258"/>
    </source>
</evidence>
<keyword evidence="6" id="KW-0819">tRNA processing</keyword>
<dbReference type="InterPro" id="IPR004506">
    <property type="entry name" value="MnmA-like"/>
</dbReference>
<proteinExistence type="inferred from homology"/>
<evidence type="ECO:0000256" key="8">
    <source>
        <dbReference type="ARBA" id="ARBA00022840"/>
    </source>
</evidence>
<protein>
    <recommendedName>
        <fullName evidence="3">tRNA-5-taurinomethyluridine 2-sulfurtransferase</fullName>
        <ecNumber evidence="3">2.8.1.14</ecNumber>
    </recommendedName>
</protein>
<evidence type="ECO:0000256" key="10">
    <source>
        <dbReference type="ARBA" id="ARBA00023157"/>
    </source>
</evidence>
<accession>A0A914Z6J0</accession>
<dbReference type="GO" id="GO:0000049">
    <property type="term" value="F:tRNA binding"/>
    <property type="evidence" value="ECO:0007669"/>
    <property type="project" value="UniProtKB-KW"/>
</dbReference>
<keyword evidence="4" id="KW-0820">tRNA-binding</keyword>
<feature type="domain" description="tRNA-specific 2-thiouridylase MnmA-like C-terminal" evidence="12">
    <location>
        <begin position="263"/>
        <end position="329"/>
    </location>
</feature>
<keyword evidence="14" id="KW-1185">Reference proteome</keyword>
<dbReference type="CDD" id="cd01998">
    <property type="entry name" value="MnmA_TRMU-like"/>
    <property type="match status" value="1"/>
</dbReference>
<evidence type="ECO:0000259" key="13">
    <source>
        <dbReference type="Pfam" id="PF20259"/>
    </source>
</evidence>
<dbReference type="FunFam" id="2.30.30.280:FF:000001">
    <property type="entry name" value="tRNA-specific 2-thiouridylase MnmA"/>
    <property type="match status" value="1"/>
</dbReference>
<evidence type="ECO:0000256" key="9">
    <source>
        <dbReference type="ARBA" id="ARBA00022884"/>
    </source>
</evidence>